<evidence type="ECO:0000256" key="1">
    <source>
        <dbReference type="SAM" id="MobiDB-lite"/>
    </source>
</evidence>
<name>X6NGP5_RETFI</name>
<sequence>NNKRLEKLIGTCKGNPEVVMYAVLEYTQGDAQKDSMEIGNVLQQLTTKAAEYNYKTMNHKYYLPATTGGNALDFGQIREKINNEAAREFWVTTFQYSPFGDWVAITQFIKKFYREKVGTENAKRRPLNIDSPKSFEHEFIMDELFPHFAALAGVEFESQRHFQSENKTKKKKKNLLLRWLQSKHKKTSHTPRRSSLSITGNDISKEGSKRSNRDHSGDKYSQSRDGSSRGGNDLSIIGDGSRTNSNGIPIDVFGMFFEYFNKLLDLVLLPEIAPFYFRSDPTLIIGMIPSTRAVYYVSKVKVLSFKEQLKIKPGTCLFRFSRKKAALVLVCGHGTEKSLRAAQHTIEIDTSKKKPFQINRKSGVVRENSLHDVVFNMQEFQSLFYLKTNGTPDFLSKKNNKDVHAGVSFVFTFFLRPVFFVVVESNVRFCCFSFASCTVIYFLKKTNQRYY</sequence>
<evidence type="ECO:0000256" key="2">
    <source>
        <dbReference type="SAM" id="Phobius"/>
    </source>
</evidence>
<feature type="compositionally biased region" description="Polar residues" evidence="1">
    <location>
        <begin position="193"/>
        <end position="202"/>
    </location>
</feature>
<proteinExistence type="predicted"/>
<comment type="caution">
    <text evidence="3">The sequence shown here is derived from an EMBL/GenBank/DDBJ whole genome shotgun (WGS) entry which is preliminary data.</text>
</comment>
<dbReference type="Proteomes" id="UP000023152">
    <property type="component" value="Unassembled WGS sequence"/>
</dbReference>
<reference evidence="3 4" key="1">
    <citation type="journal article" date="2013" name="Curr. Biol.">
        <title>The Genome of the Foraminiferan Reticulomyxa filosa.</title>
        <authorList>
            <person name="Glockner G."/>
            <person name="Hulsmann N."/>
            <person name="Schleicher M."/>
            <person name="Noegel A.A."/>
            <person name="Eichinger L."/>
            <person name="Gallinger C."/>
            <person name="Pawlowski J."/>
            <person name="Sierra R."/>
            <person name="Euteneuer U."/>
            <person name="Pillet L."/>
            <person name="Moustafa A."/>
            <person name="Platzer M."/>
            <person name="Groth M."/>
            <person name="Szafranski K."/>
            <person name="Schliwa M."/>
        </authorList>
    </citation>
    <scope>NUCLEOTIDE SEQUENCE [LARGE SCALE GENOMIC DNA]</scope>
</reference>
<feature type="non-terminal residue" evidence="3">
    <location>
        <position position="1"/>
    </location>
</feature>
<dbReference type="AlphaFoldDB" id="X6NGP5"/>
<evidence type="ECO:0000313" key="3">
    <source>
        <dbReference type="EMBL" id="ETO24532.1"/>
    </source>
</evidence>
<keyword evidence="2" id="KW-0812">Transmembrane</keyword>
<feature type="region of interest" description="Disordered" evidence="1">
    <location>
        <begin position="183"/>
        <end position="238"/>
    </location>
</feature>
<feature type="transmembrane region" description="Helical" evidence="2">
    <location>
        <begin position="426"/>
        <end position="443"/>
    </location>
</feature>
<accession>X6NGP5</accession>
<feature type="compositionally biased region" description="Basic and acidic residues" evidence="1">
    <location>
        <begin position="203"/>
        <end position="222"/>
    </location>
</feature>
<feature type="compositionally biased region" description="Basic residues" evidence="1">
    <location>
        <begin position="183"/>
        <end position="192"/>
    </location>
</feature>
<dbReference type="EMBL" id="ASPP01009158">
    <property type="protein sequence ID" value="ETO24532.1"/>
    <property type="molecule type" value="Genomic_DNA"/>
</dbReference>
<protein>
    <submittedName>
        <fullName evidence="3">Uncharacterized protein</fullName>
    </submittedName>
</protein>
<evidence type="ECO:0000313" key="4">
    <source>
        <dbReference type="Proteomes" id="UP000023152"/>
    </source>
</evidence>
<organism evidence="3 4">
    <name type="scientific">Reticulomyxa filosa</name>
    <dbReference type="NCBI Taxonomy" id="46433"/>
    <lineage>
        <taxon>Eukaryota</taxon>
        <taxon>Sar</taxon>
        <taxon>Rhizaria</taxon>
        <taxon>Retaria</taxon>
        <taxon>Foraminifera</taxon>
        <taxon>Monothalamids</taxon>
        <taxon>Reticulomyxidae</taxon>
        <taxon>Reticulomyxa</taxon>
    </lineage>
</organism>
<gene>
    <name evidence="3" type="ORF">RFI_12626</name>
</gene>
<keyword evidence="2" id="KW-0472">Membrane</keyword>
<keyword evidence="2" id="KW-1133">Transmembrane helix</keyword>
<keyword evidence="4" id="KW-1185">Reference proteome</keyword>